<protein>
    <submittedName>
        <fullName evidence="1">Uncharacterized protein</fullName>
    </submittedName>
</protein>
<evidence type="ECO:0000313" key="1">
    <source>
        <dbReference type="EMBL" id="MCP1383002.1"/>
    </source>
</evidence>
<accession>A0ABT1FMN3</accession>
<keyword evidence="2" id="KW-1185">Reference proteome</keyword>
<proteinExistence type="predicted"/>
<dbReference type="Proteomes" id="UP001204772">
    <property type="component" value="Unassembled WGS sequence"/>
</dbReference>
<organism evidence="1 2">
    <name type="scientific">Runella salmonicolor</name>
    <dbReference type="NCBI Taxonomy" id="2950278"/>
    <lineage>
        <taxon>Bacteria</taxon>
        <taxon>Pseudomonadati</taxon>
        <taxon>Bacteroidota</taxon>
        <taxon>Cytophagia</taxon>
        <taxon>Cytophagales</taxon>
        <taxon>Spirosomataceae</taxon>
        <taxon>Runella</taxon>
    </lineage>
</organism>
<name>A0ABT1FMN3_9BACT</name>
<reference evidence="1 2" key="1">
    <citation type="submission" date="2022-06" db="EMBL/GenBank/DDBJ databases">
        <title>Runella sp. S5 genome sequencing.</title>
        <authorList>
            <person name="Park S."/>
        </authorList>
    </citation>
    <scope>NUCLEOTIDE SEQUENCE [LARGE SCALE GENOMIC DNA]</scope>
    <source>
        <strain evidence="1 2">S5</strain>
    </source>
</reference>
<evidence type="ECO:0000313" key="2">
    <source>
        <dbReference type="Proteomes" id="UP001204772"/>
    </source>
</evidence>
<dbReference type="EMBL" id="JAMZEL010000003">
    <property type="protein sequence ID" value="MCP1383002.1"/>
    <property type="molecule type" value="Genomic_DNA"/>
</dbReference>
<dbReference type="RefSeq" id="WP_253527511.1">
    <property type="nucleotide sequence ID" value="NZ_JAMZEL010000003.1"/>
</dbReference>
<comment type="caution">
    <text evidence="1">The sequence shown here is derived from an EMBL/GenBank/DDBJ whole genome shotgun (WGS) entry which is preliminary data.</text>
</comment>
<sequence length="826" mass="94317">MENKTPSKILLIPPTPPNWTTAYWQLMFQVLASDGTPILLDALNDYSWNFIIRKDGGDVLEDRGIQRFLATDSSIEPSVAYPMAMSELKEVAERYGAGTYEVLFVCIDKDNNPLYCEPATVKLTPPKGNTLNLLSINSDLKSTKEDVRRIEWDVQEIKVKVEGLGAKFDQNFEKLGNKIEECLKEKCPPETEVQEEVTSLLFELCDSVIDENTNQPLMGFMTVHINGEPVTDVEKIKKHNIVFKVTQCGKIDLQHDIALDTLLREQQYQLLGNTQKPEKLLWSLPNEEFKNLFQKFGKLGGIKFVPSVPEYDAKGKLSNYRYYAPQELIFGGADTGMRKGLENVKEVLNRGSKVYLQRANTEDLEHSTQQLWDALKARVPDFRLFDSLMDGILGGQSTAQVPPIALRPPSARLADLRKTGQNSRIANQVANRNEQLHPLPFTNINAYRLLKSAAQAYLWATNNVYTGTIDSYIDSYPSSNADDSDYTPYLQNILSRLDEWRDDLLVSHPLAPNVFGINYLPGIELIWSYWVEQGMLVQTMNAISLRFQNVSTNQGTDPLSQLDIDPLRPLANLFWGYIQDEQHTLTIKRRAYEYDHTYGLSLQGRAVPTFKSVDSRSKFLEAFHNLLHGASIYFKESDDTTRIADAFPILNNLREVHLLLAEGNHNAYGNLTWTARQEMMLQQYLLARPEMREFLGGRIMVPYREGWMDRVDRMKQIQNWGSTSITHYYDLAQYGEIILLSIRVHDWSNEESTIVAGSWATNFRDNIQRYIHSYRTVTGVDLSADAQQSEASYMQPSVLIQRRLMTEKNGPQRNSRIVGPSQPTRY</sequence>
<gene>
    <name evidence="1" type="ORF">NCI00_11225</name>
</gene>